<protein>
    <recommendedName>
        <fullName evidence="7">Cyclopropane-fatty-acyl-phospholipid synthase</fullName>
    </recommendedName>
</protein>
<keyword evidence="2" id="KW-0808">Transferase</keyword>
<dbReference type="PANTHER" id="PTHR43667:SF1">
    <property type="entry name" value="CYCLOPROPANE-FATTY-ACYL-PHOSPHOLIPID SYNTHASE"/>
    <property type="match status" value="1"/>
</dbReference>
<evidence type="ECO:0000313" key="6">
    <source>
        <dbReference type="Proteomes" id="UP000708208"/>
    </source>
</evidence>
<dbReference type="GO" id="GO:0006629">
    <property type="term" value="P:lipid metabolic process"/>
    <property type="evidence" value="ECO:0007669"/>
    <property type="project" value="UniProtKB-KW"/>
</dbReference>
<keyword evidence="1" id="KW-0489">Methyltransferase</keyword>
<reference evidence="5" key="1">
    <citation type="submission" date="2021-06" db="EMBL/GenBank/DDBJ databases">
        <authorList>
            <person name="Hodson N. C."/>
            <person name="Mongue J. A."/>
            <person name="Jaron S. K."/>
        </authorList>
    </citation>
    <scope>NUCLEOTIDE SEQUENCE</scope>
</reference>
<dbReference type="PANTHER" id="PTHR43667">
    <property type="entry name" value="CYCLOPROPANE-FATTY-ACYL-PHOSPHOLIPID SYNTHASE"/>
    <property type="match status" value="1"/>
</dbReference>
<keyword evidence="4" id="KW-0443">Lipid metabolism</keyword>
<dbReference type="InterPro" id="IPR050723">
    <property type="entry name" value="CFA/CMAS"/>
</dbReference>
<proteinExistence type="predicted"/>
<dbReference type="AlphaFoldDB" id="A0A8J2KSN4"/>
<evidence type="ECO:0000256" key="3">
    <source>
        <dbReference type="ARBA" id="ARBA00022691"/>
    </source>
</evidence>
<evidence type="ECO:0000256" key="4">
    <source>
        <dbReference type="ARBA" id="ARBA00023098"/>
    </source>
</evidence>
<dbReference type="EMBL" id="CAJVCH010430660">
    <property type="protein sequence ID" value="CAG7818807.1"/>
    <property type="molecule type" value="Genomic_DNA"/>
</dbReference>
<gene>
    <name evidence="5" type="ORF">AFUS01_LOCUS29287</name>
</gene>
<organism evidence="5 6">
    <name type="scientific">Allacma fusca</name>
    <dbReference type="NCBI Taxonomy" id="39272"/>
    <lineage>
        <taxon>Eukaryota</taxon>
        <taxon>Metazoa</taxon>
        <taxon>Ecdysozoa</taxon>
        <taxon>Arthropoda</taxon>
        <taxon>Hexapoda</taxon>
        <taxon>Collembola</taxon>
        <taxon>Symphypleona</taxon>
        <taxon>Sminthuridae</taxon>
        <taxon>Allacma</taxon>
    </lineage>
</organism>
<evidence type="ECO:0000313" key="5">
    <source>
        <dbReference type="EMBL" id="CAG7818807.1"/>
    </source>
</evidence>
<keyword evidence="6" id="KW-1185">Reference proteome</keyword>
<dbReference type="GO" id="GO:0032259">
    <property type="term" value="P:methylation"/>
    <property type="evidence" value="ECO:0007669"/>
    <property type="project" value="UniProtKB-KW"/>
</dbReference>
<accession>A0A8J2KSN4</accession>
<evidence type="ECO:0000256" key="1">
    <source>
        <dbReference type="ARBA" id="ARBA00022603"/>
    </source>
</evidence>
<dbReference type="GO" id="GO:0008168">
    <property type="term" value="F:methyltransferase activity"/>
    <property type="evidence" value="ECO:0007669"/>
    <property type="project" value="UniProtKB-KW"/>
</dbReference>
<sequence length="272" mass="31669">MIRDVTYPLVMGLVKMWRAFTYVVYFVLQAPLKTLAKKEFQDAGIEINGTAPHDIQIHNEMFYRRVNQDGILGVAESYMDGWIDIDSIDEFFHRLILKGIYKKYFRLPWHKLCHYLEFELFNQQTAKRSFEVGEKHYDKGNALFESFLDKSMNYSCGYWKNAKNLDEAQENKMELIARKLKLEPGMKVLDIGCASHVRATKKARWSTSLSFFPGSVELVRMRRVMRGKKGVVEIFTSPECTREDQISLIFPSELFASLMTQTTSLKRPSTVD</sequence>
<dbReference type="Proteomes" id="UP000708208">
    <property type="component" value="Unassembled WGS sequence"/>
</dbReference>
<dbReference type="Pfam" id="PF02353">
    <property type="entry name" value="CMAS"/>
    <property type="match status" value="1"/>
</dbReference>
<name>A0A8J2KSN4_9HEXA</name>
<dbReference type="OrthoDB" id="8300214at2759"/>
<evidence type="ECO:0008006" key="7">
    <source>
        <dbReference type="Google" id="ProtNLM"/>
    </source>
</evidence>
<evidence type="ECO:0000256" key="2">
    <source>
        <dbReference type="ARBA" id="ARBA00022679"/>
    </source>
</evidence>
<keyword evidence="3" id="KW-0949">S-adenosyl-L-methionine</keyword>
<comment type="caution">
    <text evidence="5">The sequence shown here is derived from an EMBL/GenBank/DDBJ whole genome shotgun (WGS) entry which is preliminary data.</text>
</comment>